<evidence type="ECO:0000256" key="6">
    <source>
        <dbReference type="ARBA" id="ARBA00023136"/>
    </source>
</evidence>
<feature type="transmembrane region" description="Helical" evidence="7">
    <location>
        <begin position="194"/>
        <end position="216"/>
    </location>
</feature>
<keyword evidence="2 7" id="KW-0813">Transport</keyword>
<keyword evidence="5 7" id="KW-1133">Transmembrane helix</keyword>
<dbReference type="SUPFAM" id="SSF161098">
    <property type="entry name" value="MetI-like"/>
    <property type="match status" value="1"/>
</dbReference>
<dbReference type="CDD" id="cd06261">
    <property type="entry name" value="TM_PBP2"/>
    <property type="match status" value="1"/>
</dbReference>
<feature type="domain" description="ABC transmembrane type-1" evidence="8">
    <location>
        <begin position="69"/>
        <end position="262"/>
    </location>
</feature>
<keyword evidence="10" id="KW-1185">Reference proteome</keyword>
<dbReference type="PANTHER" id="PTHR32243:SF18">
    <property type="entry name" value="INNER MEMBRANE ABC TRANSPORTER PERMEASE PROTEIN YCJP"/>
    <property type="match status" value="1"/>
</dbReference>
<dbReference type="PANTHER" id="PTHR32243">
    <property type="entry name" value="MALTOSE TRANSPORT SYSTEM PERMEASE-RELATED"/>
    <property type="match status" value="1"/>
</dbReference>
<dbReference type="EMBL" id="QURH01000180">
    <property type="protein sequence ID" value="RFU41897.1"/>
    <property type="molecule type" value="Genomic_DNA"/>
</dbReference>
<keyword evidence="3" id="KW-1003">Cell membrane</keyword>
<feature type="transmembrane region" description="Helical" evidence="7">
    <location>
        <begin position="139"/>
        <end position="157"/>
    </location>
</feature>
<dbReference type="Pfam" id="PF00528">
    <property type="entry name" value="BPD_transp_1"/>
    <property type="match status" value="1"/>
</dbReference>
<dbReference type="InterPro" id="IPR035906">
    <property type="entry name" value="MetI-like_sf"/>
</dbReference>
<evidence type="ECO:0000313" key="10">
    <source>
        <dbReference type="Proteomes" id="UP000261811"/>
    </source>
</evidence>
<dbReference type="GO" id="GO:0005886">
    <property type="term" value="C:plasma membrane"/>
    <property type="evidence" value="ECO:0007669"/>
    <property type="project" value="UniProtKB-SubCell"/>
</dbReference>
<dbReference type="InterPro" id="IPR000515">
    <property type="entry name" value="MetI-like"/>
</dbReference>
<proteinExistence type="inferred from homology"/>
<organism evidence="9 10">
    <name type="scientific">Actinomadura logoneensis</name>
    <dbReference type="NCBI Taxonomy" id="2293572"/>
    <lineage>
        <taxon>Bacteria</taxon>
        <taxon>Bacillati</taxon>
        <taxon>Actinomycetota</taxon>
        <taxon>Actinomycetes</taxon>
        <taxon>Streptosporangiales</taxon>
        <taxon>Thermomonosporaceae</taxon>
        <taxon>Actinomadura</taxon>
    </lineage>
</organism>
<sequence>MTAAAVRAALRRIAATTFVSLVLAFFALPMLWLASAPFDADPRINVSLPSFTLANFRVLMDDPYALRSLRNSAVLAAGTAAVVVVSAALAAYALSRVRLPGRDVLLYLLLLLSSIITGTAAMVPIFLLATQLHLVDSHLGVVLVLSGGLLPTAIFLLKDFTDATPASYEEAARVFGASPLQTLRHVVVPVIRPGLAMVGIWTVAQVWGDFLMPFLLLRDPDKAPASVIMYTFYTEGGQPDLALIGAFSLLYSVPVVAMYLLVSRRYGFRFHGGIKR</sequence>
<dbReference type="GO" id="GO:0055085">
    <property type="term" value="P:transmembrane transport"/>
    <property type="evidence" value="ECO:0007669"/>
    <property type="project" value="InterPro"/>
</dbReference>
<feature type="transmembrane region" description="Helical" evidence="7">
    <location>
        <begin position="106"/>
        <end position="127"/>
    </location>
</feature>
<evidence type="ECO:0000256" key="2">
    <source>
        <dbReference type="ARBA" id="ARBA00022448"/>
    </source>
</evidence>
<comment type="subcellular location">
    <subcellularLocation>
        <location evidence="1 7">Cell membrane</location>
        <topology evidence="1 7">Multi-pass membrane protein</topology>
    </subcellularLocation>
</comment>
<evidence type="ECO:0000256" key="3">
    <source>
        <dbReference type="ARBA" id="ARBA00022475"/>
    </source>
</evidence>
<feature type="transmembrane region" description="Helical" evidence="7">
    <location>
        <begin position="241"/>
        <end position="262"/>
    </location>
</feature>
<gene>
    <name evidence="9" type="ORF">DZF91_09620</name>
</gene>
<feature type="transmembrane region" description="Helical" evidence="7">
    <location>
        <begin position="12"/>
        <end position="34"/>
    </location>
</feature>
<feature type="transmembrane region" description="Helical" evidence="7">
    <location>
        <begin position="73"/>
        <end position="94"/>
    </location>
</feature>
<keyword evidence="4 7" id="KW-0812">Transmembrane</keyword>
<dbReference type="Gene3D" id="1.10.3720.10">
    <property type="entry name" value="MetI-like"/>
    <property type="match status" value="1"/>
</dbReference>
<reference evidence="9 10" key="1">
    <citation type="submission" date="2018-08" db="EMBL/GenBank/DDBJ databases">
        <title>Actinomadura jelena sp. nov., a novel Actinomycete isolated from soil in Chad.</title>
        <authorList>
            <person name="Shi L."/>
        </authorList>
    </citation>
    <scope>NUCLEOTIDE SEQUENCE [LARGE SCALE GENOMIC DNA]</scope>
    <source>
        <strain evidence="9 10">NEAU-G17</strain>
    </source>
</reference>
<dbReference type="AlphaFoldDB" id="A0A372JPF1"/>
<dbReference type="PROSITE" id="PS50928">
    <property type="entry name" value="ABC_TM1"/>
    <property type="match status" value="1"/>
</dbReference>
<evidence type="ECO:0000256" key="7">
    <source>
        <dbReference type="RuleBase" id="RU363032"/>
    </source>
</evidence>
<protein>
    <submittedName>
        <fullName evidence="9">Carbohydrate ABC transporter permease</fullName>
    </submittedName>
</protein>
<accession>A0A372JPF1</accession>
<keyword evidence="6 7" id="KW-0472">Membrane</keyword>
<dbReference type="Proteomes" id="UP000261811">
    <property type="component" value="Unassembled WGS sequence"/>
</dbReference>
<evidence type="ECO:0000256" key="5">
    <source>
        <dbReference type="ARBA" id="ARBA00022989"/>
    </source>
</evidence>
<name>A0A372JPF1_9ACTN</name>
<comment type="caution">
    <text evidence="9">The sequence shown here is derived from an EMBL/GenBank/DDBJ whole genome shotgun (WGS) entry which is preliminary data.</text>
</comment>
<comment type="similarity">
    <text evidence="7">Belongs to the binding-protein-dependent transport system permease family.</text>
</comment>
<dbReference type="OrthoDB" id="3228189at2"/>
<evidence type="ECO:0000313" key="9">
    <source>
        <dbReference type="EMBL" id="RFU41897.1"/>
    </source>
</evidence>
<evidence type="ECO:0000256" key="1">
    <source>
        <dbReference type="ARBA" id="ARBA00004651"/>
    </source>
</evidence>
<evidence type="ECO:0000256" key="4">
    <source>
        <dbReference type="ARBA" id="ARBA00022692"/>
    </source>
</evidence>
<dbReference type="InterPro" id="IPR050901">
    <property type="entry name" value="BP-dep_ABC_trans_perm"/>
</dbReference>
<evidence type="ECO:0000259" key="8">
    <source>
        <dbReference type="PROSITE" id="PS50928"/>
    </source>
</evidence>